<dbReference type="CTD" id="20322941"/>
<proteinExistence type="predicted"/>
<dbReference type="Gene3D" id="3.10.110.10">
    <property type="entry name" value="Ubiquitin Conjugating Enzyme"/>
    <property type="match status" value="1"/>
</dbReference>
<dbReference type="Proteomes" id="UP000054324">
    <property type="component" value="Unassembled WGS sequence"/>
</dbReference>
<sequence>MPLKRINKALQNLGCDCFSKRSSGPFVDNFFTLQATVMGIPMMLMREAFLPEDYRPFKPSPPSPKLNLNTKIHQPNTNENGSIQISQVATLSNLLLSIRQLLTNPNLDDPLLPDTALQYNSDRKTVEFAQQWTQKYAI</sequence>
<organism evidence="2 3">
    <name type="scientific">Opisthorchis viverrini</name>
    <name type="common">Southeast Asian liver fluke</name>
    <dbReference type="NCBI Taxonomy" id="6198"/>
    <lineage>
        <taxon>Eukaryota</taxon>
        <taxon>Metazoa</taxon>
        <taxon>Spiralia</taxon>
        <taxon>Lophotrochozoa</taxon>
        <taxon>Platyhelminthes</taxon>
        <taxon>Trematoda</taxon>
        <taxon>Digenea</taxon>
        <taxon>Opisthorchiida</taxon>
        <taxon>Opisthorchiata</taxon>
        <taxon>Opisthorchiidae</taxon>
        <taxon>Opisthorchis</taxon>
    </lineage>
</organism>
<keyword evidence="3" id="KW-1185">Reference proteome</keyword>
<feature type="domain" description="UBC core" evidence="1">
    <location>
        <begin position="48"/>
        <end position="132"/>
    </location>
</feature>
<dbReference type="GeneID" id="20322941"/>
<accession>A0A074ZCL3</accession>
<protein>
    <recommendedName>
        <fullName evidence="1">UBC core domain-containing protein</fullName>
    </recommendedName>
</protein>
<evidence type="ECO:0000313" key="2">
    <source>
        <dbReference type="EMBL" id="KER23352.1"/>
    </source>
</evidence>
<dbReference type="Pfam" id="PF00179">
    <property type="entry name" value="UQ_con"/>
    <property type="match status" value="1"/>
</dbReference>
<name>A0A074ZCL3_OPIVI</name>
<dbReference type="SMART" id="SM00212">
    <property type="entry name" value="UBCc"/>
    <property type="match status" value="1"/>
</dbReference>
<dbReference type="InterPro" id="IPR016135">
    <property type="entry name" value="UBQ-conjugating_enzyme/RWD"/>
</dbReference>
<gene>
    <name evidence="2" type="ORF">T265_08762</name>
</gene>
<dbReference type="SUPFAM" id="SSF54495">
    <property type="entry name" value="UBC-like"/>
    <property type="match status" value="1"/>
</dbReference>
<dbReference type="EMBL" id="KL596853">
    <property type="protein sequence ID" value="KER23352.1"/>
    <property type="molecule type" value="Genomic_DNA"/>
</dbReference>
<dbReference type="PANTHER" id="PTHR24068">
    <property type="entry name" value="UBIQUITIN-CONJUGATING ENZYME E2"/>
    <property type="match status" value="1"/>
</dbReference>
<reference evidence="2 3" key="1">
    <citation type="submission" date="2013-11" db="EMBL/GenBank/DDBJ databases">
        <title>Opisthorchis viverrini - life in the bile duct.</title>
        <authorList>
            <person name="Young N.D."/>
            <person name="Nagarajan N."/>
            <person name="Lin S.J."/>
            <person name="Korhonen P.K."/>
            <person name="Jex A.R."/>
            <person name="Hall R.S."/>
            <person name="Safavi-Hemami H."/>
            <person name="Kaewkong W."/>
            <person name="Bertrand D."/>
            <person name="Gao S."/>
            <person name="Seet Q."/>
            <person name="Wongkham S."/>
            <person name="Teh B.T."/>
            <person name="Wongkham C."/>
            <person name="Intapan P.M."/>
            <person name="Maleewong W."/>
            <person name="Yang X."/>
            <person name="Hu M."/>
            <person name="Wang Z."/>
            <person name="Hofmann A."/>
            <person name="Sternberg P.W."/>
            <person name="Tan P."/>
            <person name="Wang J."/>
            <person name="Gasser R.B."/>
        </authorList>
    </citation>
    <scope>NUCLEOTIDE SEQUENCE [LARGE SCALE GENOMIC DNA]</scope>
</reference>
<dbReference type="RefSeq" id="XP_009172915.1">
    <property type="nucleotide sequence ID" value="XM_009174651.1"/>
</dbReference>
<dbReference type="STRING" id="6198.A0A074ZCL3"/>
<dbReference type="AlphaFoldDB" id="A0A074ZCL3"/>
<dbReference type="KEGG" id="ovi:T265_08762"/>
<evidence type="ECO:0000259" key="1">
    <source>
        <dbReference type="Pfam" id="PF00179"/>
    </source>
</evidence>
<evidence type="ECO:0000313" key="3">
    <source>
        <dbReference type="Proteomes" id="UP000054324"/>
    </source>
</evidence>
<dbReference type="InterPro" id="IPR000608">
    <property type="entry name" value="UBC"/>
</dbReference>